<evidence type="ECO:0000313" key="2">
    <source>
        <dbReference type="EMBL" id="ARF72272.1"/>
    </source>
</evidence>
<evidence type="ECO:0000256" key="1">
    <source>
        <dbReference type="SAM" id="MobiDB-lite"/>
    </source>
</evidence>
<feature type="compositionally biased region" description="Low complexity" evidence="1">
    <location>
        <begin position="1"/>
        <end position="19"/>
    </location>
</feature>
<dbReference type="RefSeq" id="WP_084745619.1">
    <property type="nucleotide sequence ID" value="NZ_CP020563.1"/>
</dbReference>
<proteinExistence type="predicted"/>
<dbReference type="KEGG" id="kab:B7C62_08290"/>
<evidence type="ECO:0000313" key="3">
    <source>
        <dbReference type="Proteomes" id="UP000192251"/>
    </source>
</evidence>
<reference evidence="2 3" key="1">
    <citation type="submission" date="2017-04" db="EMBL/GenBank/DDBJ databases">
        <title>The complete genome sequence of Streptomyces albolongus YIM 101047, the producer of novel bafilomycins and novel odoriferous sesquiterpenoids.</title>
        <authorList>
            <person name="Yin M."/>
            <person name="Jiang Y."/>
        </authorList>
    </citation>
    <scope>NUCLEOTIDE SEQUENCE [LARGE SCALE GENOMIC DNA]</scope>
    <source>
        <strain evidence="2 3">YIM 101047</strain>
    </source>
</reference>
<dbReference type="EMBL" id="CP020563">
    <property type="protein sequence ID" value="ARF72272.1"/>
    <property type="molecule type" value="Genomic_DNA"/>
</dbReference>
<protein>
    <submittedName>
        <fullName evidence="2">Uncharacterized protein</fullName>
    </submittedName>
</protein>
<feature type="region of interest" description="Disordered" evidence="1">
    <location>
        <begin position="1"/>
        <end position="45"/>
    </location>
</feature>
<dbReference type="Proteomes" id="UP000192251">
    <property type="component" value="Chromosome"/>
</dbReference>
<dbReference type="AlphaFoldDB" id="A0ABC8BPX7"/>
<gene>
    <name evidence="2" type="ORF">B7C62_08290</name>
</gene>
<name>A0ABC8BPX7_9ACTN</name>
<accession>A0ABC8BPX7</accession>
<feature type="compositionally biased region" description="Low complexity" evidence="1">
    <location>
        <begin position="30"/>
        <end position="39"/>
    </location>
</feature>
<feature type="region of interest" description="Disordered" evidence="1">
    <location>
        <begin position="386"/>
        <end position="450"/>
    </location>
</feature>
<feature type="compositionally biased region" description="Gly residues" evidence="1">
    <location>
        <begin position="390"/>
        <end position="411"/>
    </location>
</feature>
<sequence length="450" mass="45720">MTACAIEGGTAGAATTAEPGPEESGEPEEPVGAAPADPAIPWSEVSHADPAIPWSAASHAPGAFTLTADGAYGARLTAAPGPPGERAWYPERWTLDGPEPYAVPLPLHQPEEPDAQVVPLADGRVLIRRRVADRQMFSLLYPTGPGTGELALGAVECEGMTLLPPAPDGSSVYALSPGEHSSLLWLVAGGAFGPELVAEIPGHCSGGAWLDGAGRMLALDRRLPGGGPVKAVAVDLERNGEVTPLLQITPESNDRLLLADADSGLLLLRSDAPGHDRLGWGVLGSCLPVRFPECLRPADVAVTPFAVQPGQMLMPESCAVALRIDGAAGSWVGVWRPQGRRLHQFAAPEGWAAGAGYWSGDGVLHLPYANTGTPCGVALLDAPADDGPLPGTGGHGGADGMTNGGTDGSTGGTEPSAAIAPPAVCKPVPLGQAPLHRTASPAGHRTASPG</sequence>
<organism evidence="2 3">
    <name type="scientific">Kitasatospora albolonga</name>
    <dbReference type="NCBI Taxonomy" id="68173"/>
    <lineage>
        <taxon>Bacteria</taxon>
        <taxon>Bacillati</taxon>
        <taxon>Actinomycetota</taxon>
        <taxon>Actinomycetes</taxon>
        <taxon>Kitasatosporales</taxon>
        <taxon>Streptomycetaceae</taxon>
        <taxon>Kitasatospora</taxon>
    </lineage>
</organism>
<keyword evidence="3" id="KW-1185">Reference proteome</keyword>
<feature type="compositionally biased region" description="Acidic residues" evidence="1">
    <location>
        <begin position="20"/>
        <end position="29"/>
    </location>
</feature>